<evidence type="ECO:0000313" key="6">
    <source>
        <dbReference type="Proteomes" id="UP000664779"/>
    </source>
</evidence>
<comment type="caution">
    <text evidence="5">The sequence shown here is derived from an EMBL/GenBank/DDBJ whole genome shotgun (WGS) entry which is preliminary data.</text>
</comment>
<accession>A0A939ELY6</accession>
<dbReference type="Gene3D" id="1.20.140.10">
    <property type="entry name" value="Butyryl-CoA Dehydrogenase, subunit A, domain 3"/>
    <property type="match status" value="1"/>
</dbReference>
<proteinExistence type="predicted"/>
<feature type="domain" description="Acyl-CoA dehydrogenase/oxidase C-terminal" evidence="4">
    <location>
        <begin position="164"/>
        <end position="298"/>
    </location>
</feature>
<name>A0A939ELY6_9HYPH</name>
<evidence type="ECO:0000313" key="5">
    <source>
        <dbReference type="EMBL" id="MBO0344252.1"/>
    </source>
</evidence>
<dbReference type="PANTHER" id="PTHR43884:SF20">
    <property type="entry name" value="ACYL-COA DEHYDROGENASE FADE28"/>
    <property type="match status" value="1"/>
</dbReference>
<gene>
    <name evidence="5" type="ORF">J0X15_03370</name>
</gene>
<evidence type="ECO:0000256" key="3">
    <source>
        <dbReference type="ARBA" id="ARBA00023002"/>
    </source>
</evidence>
<dbReference type="PANTHER" id="PTHR43884">
    <property type="entry name" value="ACYL-COA DEHYDROGENASE"/>
    <property type="match status" value="1"/>
</dbReference>
<dbReference type="GO" id="GO:0003995">
    <property type="term" value="F:acyl-CoA dehydrogenase activity"/>
    <property type="evidence" value="ECO:0007669"/>
    <property type="project" value="TreeGrafter"/>
</dbReference>
<organism evidence="5 6">
    <name type="scientific">Roseibium limicola</name>
    <dbReference type="NCBI Taxonomy" id="2816037"/>
    <lineage>
        <taxon>Bacteria</taxon>
        <taxon>Pseudomonadati</taxon>
        <taxon>Pseudomonadota</taxon>
        <taxon>Alphaproteobacteria</taxon>
        <taxon>Hyphomicrobiales</taxon>
        <taxon>Stappiaceae</taxon>
        <taxon>Roseibium</taxon>
    </lineage>
</organism>
<keyword evidence="3" id="KW-0560">Oxidoreductase</keyword>
<dbReference type="EMBL" id="JAFLNF010000001">
    <property type="protein sequence ID" value="MBO0344252.1"/>
    <property type="molecule type" value="Genomic_DNA"/>
</dbReference>
<dbReference type="AlphaFoldDB" id="A0A939ELY6"/>
<reference evidence="5" key="1">
    <citation type="submission" date="2021-03" db="EMBL/GenBank/DDBJ databases">
        <title>Roseibium sp. CAU 1637 isolated from Incheon.</title>
        <authorList>
            <person name="Kim W."/>
        </authorList>
    </citation>
    <scope>NUCLEOTIDE SEQUENCE</scope>
    <source>
        <strain evidence="5">CAU 1637</strain>
    </source>
</reference>
<dbReference type="SUPFAM" id="SSF47203">
    <property type="entry name" value="Acyl-CoA dehydrogenase C-terminal domain-like"/>
    <property type="match status" value="1"/>
</dbReference>
<evidence type="ECO:0000259" key="4">
    <source>
        <dbReference type="Pfam" id="PF00441"/>
    </source>
</evidence>
<keyword evidence="2" id="KW-0274">FAD</keyword>
<evidence type="ECO:0000256" key="1">
    <source>
        <dbReference type="ARBA" id="ARBA00022630"/>
    </source>
</evidence>
<dbReference type="RefSeq" id="WP_206938176.1">
    <property type="nucleotide sequence ID" value="NZ_JAFLNF010000001.1"/>
</dbReference>
<sequence length="312" mass="33231">MPLEFFRTADDRLLFDAVSNAFSADRQECEPDAPDAESRAAMTIGRQGLIQPVNMPGRSAEGVSLIEASAIVEAAGMSQVPFALSESLVLVSALTAAGTVVGDGLLNGDEKVGVAPFSHVNSEVDWVLHPGAIDANACNGQFKEGAAGQKVEVDLDLRPLLWVLMAADILGSAQAMFDKSLGFMGERHQFGQPLSSYQALRHRAADDWVLLEDMRAAIDYAAVLFDSAAEPGEILQAARIAKATASHAGPVVAENAIQHHGAVGFTWEFGLHFGLKRIKSLSLRQGTASDHYRLIGEQYLADIAKTFVNSGA</sequence>
<dbReference type="InterPro" id="IPR036250">
    <property type="entry name" value="AcylCo_DH-like_C"/>
</dbReference>
<keyword evidence="1" id="KW-0285">Flavoprotein</keyword>
<protein>
    <submittedName>
        <fullName evidence="5">Acyl-CoA/acyl-ACP dehydrogenase</fullName>
    </submittedName>
</protein>
<dbReference type="Pfam" id="PF00441">
    <property type="entry name" value="Acyl-CoA_dh_1"/>
    <property type="match status" value="1"/>
</dbReference>
<dbReference type="Proteomes" id="UP000664779">
    <property type="component" value="Unassembled WGS sequence"/>
</dbReference>
<evidence type="ECO:0000256" key="2">
    <source>
        <dbReference type="ARBA" id="ARBA00022827"/>
    </source>
</evidence>
<dbReference type="InterPro" id="IPR009075">
    <property type="entry name" value="AcylCo_DH/oxidase_C"/>
</dbReference>
<keyword evidence="6" id="KW-1185">Reference proteome</keyword>